<dbReference type="OrthoDB" id="9802051at2"/>
<dbReference type="CDD" id="cd16393">
    <property type="entry name" value="SPO0J_N"/>
    <property type="match status" value="1"/>
</dbReference>
<dbReference type="NCBIfam" id="TIGR00180">
    <property type="entry name" value="parB_part"/>
    <property type="match status" value="1"/>
</dbReference>
<evidence type="ECO:0000256" key="1">
    <source>
        <dbReference type="ARBA" id="ARBA00006295"/>
    </source>
</evidence>
<dbReference type="Proteomes" id="UP000199071">
    <property type="component" value="Unassembled WGS sequence"/>
</dbReference>
<reference evidence="7 8" key="1">
    <citation type="submission" date="2016-10" db="EMBL/GenBank/DDBJ databases">
        <authorList>
            <person name="de Groot N.N."/>
        </authorList>
    </citation>
    <scope>NUCLEOTIDE SEQUENCE [LARGE SCALE GENOMIC DNA]</scope>
    <source>
        <strain evidence="7 8">ATCC 35022</strain>
    </source>
</reference>
<proteinExistence type="inferred from homology"/>
<organism evidence="7 8">
    <name type="scientific">Bauldia litoralis</name>
    <dbReference type="NCBI Taxonomy" id="665467"/>
    <lineage>
        <taxon>Bacteria</taxon>
        <taxon>Pseudomonadati</taxon>
        <taxon>Pseudomonadota</taxon>
        <taxon>Alphaproteobacteria</taxon>
        <taxon>Hyphomicrobiales</taxon>
        <taxon>Kaistiaceae</taxon>
        <taxon>Bauldia</taxon>
    </lineage>
</organism>
<dbReference type="PANTHER" id="PTHR33375">
    <property type="entry name" value="CHROMOSOME-PARTITIONING PROTEIN PARB-RELATED"/>
    <property type="match status" value="1"/>
</dbReference>
<dbReference type="Pfam" id="PF02195">
    <property type="entry name" value="ParB_N"/>
    <property type="match status" value="1"/>
</dbReference>
<evidence type="ECO:0000256" key="3">
    <source>
        <dbReference type="ARBA" id="ARBA00023125"/>
    </source>
</evidence>
<dbReference type="STRING" id="665467.SAMN02982931_01720"/>
<evidence type="ECO:0000313" key="8">
    <source>
        <dbReference type="Proteomes" id="UP000199071"/>
    </source>
</evidence>
<dbReference type="InterPro" id="IPR004437">
    <property type="entry name" value="ParB/RepB/Spo0J"/>
</dbReference>
<dbReference type="InterPro" id="IPR057240">
    <property type="entry name" value="ParB_dimer_C"/>
</dbReference>
<dbReference type="InterPro" id="IPR036086">
    <property type="entry name" value="ParB/Sulfiredoxin_sf"/>
</dbReference>
<dbReference type="FunFam" id="1.10.10.2830:FF:000001">
    <property type="entry name" value="Chromosome partitioning protein ParB"/>
    <property type="match status" value="1"/>
</dbReference>
<comment type="similarity">
    <text evidence="1">Belongs to the ParB family.</text>
</comment>
<dbReference type="Gene3D" id="3.90.1530.30">
    <property type="match status" value="1"/>
</dbReference>
<dbReference type="GO" id="GO:0005694">
    <property type="term" value="C:chromosome"/>
    <property type="evidence" value="ECO:0007669"/>
    <property type="project" value="TreeGrafter"/>
</dbReference>
<dbReference type="Pfam" id="PF17762">
    <property type="entry name" value="HTH_ParB"/>
    <property type="match status" value="1"/>
</dbReference>
<evidence type="ECO:0000313" key="7">
    <source>
        <dbReference type="EMBL" id="SDB22792.1"/>
    </source>
</evidence>
<dbReference type="EMBL" id="FMXQ01000003">
    <property type="protein sequence ID" value="SDB22792.1"/>
    <property type="molecule type" value="Genomic_DNA"/>
</dbReference>
<dbReference type="InterPro" id="IPR041468">
    <property type="entry name" value="HTH_ParB/Spo0J"/>
</dbReference>
<dbReference type="RefSeq" id="WP_090875999.1">
    <property type="nucleotide sequence ID" value="NZ_FMXQ01000003.1"/>
</dbReference>
<dbReference type="AlphaFoldDB" id="A0A1G6BQ71"/>
<dbReference type="SUPFAM" id="SSF110849">
    <property type="entry name" value="ParB/Sulfiredoxin"/>
    <property type="match status" value="1"/>
</dbReference>
<gene>
    <name evidence="7" type="ORF">SAMN02982931_01720</name>
</gene>
<feature type="region of interest" description="Disordered" evidence="5">
    <location>
        <begin position="1"/>
        <end position="38"/>
    </location>
</feature>
<dbReference type="GO" id="GO:0003677">
    <property type="term" value="F:DNA binding"/>
    <property type="evidence" value="ECO:0007669"/>
    <property type="project" value="UniProtKB-KW"/>
</dbReference>
<dbReference type="Gene3D" id="1.10.10.2830">
    <property type="match status" value="1"/>
</dbReference>
<feature type="domain" description="ParB-like N-terminal" evidence="6">
    <location>
        <begin position="36"/>
        <end position="128"/>
    </location>
</feature>
<sequence>MAEDAPRQRLGRGLAALIGDIAPEPATEKRRSGPPRTLPVEFLRPNPRNPRKDFVTADLDDLASSVKERGVVQPILVRPVADAANTYEIIAGERRWRAAQKVGLHDVPVVVLEVSDSEALELAIIENVQRADLNPLEEALGYQQLLDDHDYTQMQLAEVIGKSRSHIANTLRLLKLPESVLAYVRSGKLSAGHARTLVTLPDPEAVARRIVEAGMSVREAEALVETDRRKPGGKAPAAAKDADTRALEKALSDALGLTVAINHGKGGGEVRIRYKTLEQLDGVCHRLKH</sequence>
<comment type="function">
    <text evidence="4">Involved in chromosome partition. Localize to both poles of the predivisional cell following completion of DNA replication. Binds to the DNA origin of replication.</text>
</comment>
<dbReference type="InterPro" id="IPR050336">
    <property type="entry name" value="Chromosome_partition/occlusion"/>
</dbReference>
<keyword evidence="3" id="KW-0238">DNA-binding</keyword>
<dbReference type="GO" id="GO:0007059">
    <property type="term" value="P:chromosome segregation"/>
    <property type="evidence" value="ECO:0007669"/>
    <property type="project" value="UniProtKB-KW"/>
</dbReference>
<dbReference type="GO" id="GO:0045881">
    <property type="term" value="P:positive regulation of sporulation resulting in formation of a cellular spore"/>
    <property type="evidence" value="ECO:0007669"/>
    <property type="project" value="TreeGrafter"/>
</dbReference>
<keyword evidence="2" id="KW-0159">Chromosome partition</keyword>
<accession>A0A1G6BQ71</accession>
<dbReference type="SMART" id="SM00470">
    <property type="entry name" value="ParB"/>
    <property type="match status" value="1"/>
</dbReference>
<dbReference type="FunFam" id="3.90.1530.30:FF:000001">
    <property type="entry name" value="Chromosome partitioning protein ParB"/>
    <property type="match status" value="1"/>
</dbReference>
<protein>
    <submittedName>
        <fullName evidence="7">Chromosome partitioning protein, ParB family</fullName>
    </submittedName>
</protein>
<name>A0A1G6BQ71_9HYPH</name>
<keyword evidence="8" id="KW-1185">Reference proteome</keyword>
<dbReference type="PANTHER" id="PTHR33375:SF1">
    <property type="entry name" value="CHROMOSOME-PARTITIONING PROTEIN PARB-RELATED"/>
    <property type="match status" value="1"/>
</dbReference>
<evidence type="ECO:0000256" key="5">
    <source>
        <dbReference type="SAM" id="MobiDB-lite"/>
    </source>
</evidence>
<evidence type="ECO:0000256" key="2">
    <source>
        <dbReference type="ARBA" id="ARBA00022829"/>
    </source>
</evidence>
<dbReference type="Pfam" id="PF23552">
    <property type="entry name" value="ParB_C"/>
    <property type="match status" value="1"/>
</dbReference>
<evidence type="ECO:0000256" key="4">
    <source>
        <dbReference type="ARBA" id="ARBA00025472"/>
    </source>
</evidence>
<dbReference type="InterPro" id="IPR003115">
    <property type="entry name" value="ParB_N"/>
</dbReference>
<evidence type="ECO:0000259" key="6">
    <source>
        <dbReference type="SMART" id="SM00470"/>
    </source>
</evidence>